<comment type="caution">
    <text evidence="1">The sequence shown here is derived from an EMBL/GenBank/DDBJ whole genome shotgun (WGS) entry which is preliminary data.</text>
</comment>
<name>A0A9Q1F722_SYNKA</name>
<gene>
    <name evidence="1" type="ORF">SKAU_G00237840</name>
</gene>
<proteinExistence type="predicted"/>
<evidence type="ECO:0000313" key="2">
    <source>
        <dbReference type="Proteomes" id="UP001152622"/>
    </source>
</evidence>
<dbReference type="Proteomes" id="UP001152622">
    <property type="component" value="Chromosome 8"/>
</dbReference>
<dbReference type="AlphaFoldDB" id="A0A9Q1F722"/>
<accession>A0A9Q1F722</accession>
<dbReference type="EMBL" id="JAINUF010000008">
    <property type="protein sequence ID" value="KAJ8352308.1"/>
    <property type="molecule type" value="Genomic_DNA"/>
</dbReference>
<sequence>MLNEALSQSEVVEAVGWKHPQFLILSEPSYMYWVHELTPNQENPHWAPQVAHWTKVHQPPQEQVGTQPTADAGM</sequence>
<organism evidence="1 2">
    <name type="scientific">Synaphobranchus kaupii</name>
    <name type="common">Kaup's arrowtooth eel</name>
    <dbReference type="NCBI Taxonomy" id="118154"/>
    <lineage>
        <taxon>Eukaryota</taxon>
        <taxon>Metazoa</taxon>
        <taxon>Chordata</taxon>
        <taxon>Craniata</taxon>
        <taxon>Vertebrata</taxon>
        <taxon>Euteleostomi</taxon>
        <taxon>Actinopterygii</taxon>
        <taxon>Neopterygii</taxon>
        <taxon>Teleostei</taxon>
        <taxon>Anguilliformes</taxon>
        <taxon>Synaphobranchidae</taxon>
        <taxon>Synaphobranchus</taxon>
    </lineage>
</organism>
<protein>
    <submittedName>
        <fullName evidence="1">Uncharacterized protein</fullName>
    </submittedName>
</protein>
<evidence type="ECO:0000313" key="1">
    <source>
        <dbReference type="EMBL" id="KAJ8352308.1"/>
    </source>
</evidence>
<reference evidence="1" key="1">
    <citation type="journal article" date="2023" name="Science">
        <title>Genome structures resolve the early diversification of teleost fishes.</title>
        <authorList>
            <person name="Parey E."/>
            <person name="Louis A."/>
            <person name="Montfort J."/>
            <person name="Bouchez O."/>
            <person name="Roques C."/>
            <person name="Iampietro C."/>
            <person name="Lluch J."/>
            <person name="Castinel A."/>
            <person name="Donnadieu C."/>
            <person name="Desvignes T."/>
            <person name="Floi Bucao C."/>
            <person name="Jouanno E."/>
            <person name="Wen M."/>
            <person name="Mejri S."/>
            <person name="Dirks R."/>
            <person name="Jansen H."/>
            <person name="Henkel C."/>
            <person name="Chen W.J."/>
            <person name="Zahm M."/>
            <person name="Cabau C."/>
            <person name="Klopp C."/>
            <person name="Thompson A.W."/>
            <person name="Robinson-Rechavi M."/>
            <person name="Braasch I."/>
            <person name="Lecointre G."/>
            <person name="Bobe J."/>
            <person name="Postlethwait J.H."/>
            <person name="Berthelot C."/>
            <person name="Roest Crollius H."/>
            <person name="Guiguen Y."/>
        </authorList>
    </citation>
    <scope>NUCLEOTIDE SEQUENCE</scope>
    <source>
        <strain evidence="1">WJC10195</strain>
    </source>
</reference>
<keyword evidence="2" id="KW-1185">Reference proteome</keyword>